<evidence type="ECO:0000313" key="13">
    <source>
        <dbReference type="Proteomes" id="UP000194236"/>
    </source>
</evidence>
<evidence type="ECO:0000256" key="8">
    <source>
        <dbReference type="PROSITE-ProRule" id="PRU00043"/>
    </source>
</evidence>
<keyword evidence="7 10" id="KW-0472">Membrane</keyword>
<dbReference type="Proteomes" id="UP000194236">
    <property type="component" value="Unassembled WGS sequence"/>
</dbReference>
<feature type="non-terminal residue" evidence="12">
    <location>
        <position position="1"/>
    </location>
</feature>
<dbReference type="CDD" id="cd11304">
    <property type="entry name" value="Cadherin_repeat"/>
    <property type="match status" value="3"/>
</dbReference>
<name>A0A1Y3AWY3_EURMA</name>
<dbReference type="GO" id="GO:0016020">
    <property type="term" value="C:membrane"/>
    <property type="evidence" value="ECO:0007669"/>
    <property type="project" value="UniProtKB-SubCell"/>
</dbReference>
<sequence length="402" mass="44150">RAEDPDRAIRSPIVYEFNSKDDDSRENTYFKIDAQTGQVSLKRPLHSSVSLPITLVIRATQLDNRDRYALTTLTIVSKRDQVMPELRFLHTNYSTSLLENTIPGQVALTVQTTSSTTSSNHQPLRFEILDDDENYFTIKNNGEIVVSRILDYEKHARYSFRVMVTDGHQTDLARITIDIINVNEHDPVFGQSSYLFHVNEALLRSSPVIGQIQATDADKGDRVQLSLSGPHAAAFALSIDGTLRLRSLRLVNTTECHMIATATDSGTPPRSTSASVLVKFAPSLLQSLAGRTLESLLFELEQQTAQHDDLSSSSSSAVDILQHSAANIFSASTNSTALVLVIVLGVLLGTLFIIIVALTLHVLKNRKFQSRRSSNCSPVTLHQRHHTSSSSASSSSSSSSSS</sequence>
<dbReference type="PANTHER" id="PTHR24025">
    <property type="entry name" value="DESMOGLEIN FAMILY MEMBER"/>
    <property type="match status" value="1"/>
</dbReference>
<keyword evidence="4 8" id="KW-0106">Calcium</keyword>
<evidence type="ECO:0000256" key="6">
    <source>
        <dbReference type="ARBA" id="ARBA00022989"/>
    </source>
</evidence>
<dbReference type="SMART" id="SM00112">
    <property type="entry name" value="CA"/>
    <property type="match status" value="3"/>
</dbReference>
<dbReference type="Gene3D" id="2.60.40.60">
    <property type="entry name" value="Cadherins"/>
    <property type="match status" value="3"/>
</dbReference>
<evidence type="ECO:0000256" key="10">
    <source>
        <dbReference type="SAM" id="Phobius"/>
    </source>
</evidence>
<feature type="region of interest" description="Disordered" evidence="9">
    <location>
        <begin position="374"/>
        <end position="402"/>
    </location>
</feature>
<comment type="subcellular location">
    <subcellularLocation>
        <location evidence="1">Membrane</location>
    </subcellularLocation>
</comment>
<reference evidence="12 13" key="1">
    <citation type="submission" date="2017-03" db="EMBL/GenBank/DDBJ databases">
        <title>Genome Survey of Euroglyphus maynei.</title>
        <authorList>
            <person name="Arlian L.G."/>
            <person name="Morgan M.S."/>
            <person name="Rider S.D."/>
        </authorList>
    </citation>
    <scope>NUCLEOTIDE SEQUENCE [LARGE SCALE GENOMIC DNA]</scope>
    <source>
        <strain evidence="12">Arlian Lab</strain>
        <tissue evidence="12">Whole body</tissue>
    </source>
</reference>
<feature type="domain" description="Cadherin" evidence="11">
    <location>
        <begin position="2"/>
        <end position="86"/>
    </location>
</feature>
<proteinExistence type="predicted"/>
<dbReference type="GO" id="GO:0005911">
    <property type="term" value="C:cell-cell junction"/>
    <property type="evidence" value="ECO:0007669"/>
    <property type="project" value="TreeGrafter"/>
</dbReference>
<dbReference type="AlphaFoldDB" id="A0A1Y3AWY3"/>
<keyword evidence="13" id="KW-1185">Reference proteome</keyword>
<keyword evidence="2 10" id="KW-0812">Transmembrane</keyword>
<dbReference type="GO" id="GO:0007156">
    <property type="term" value="P:homophilic cell adhesion via plasma membrane adhesion molecules"/>
    <property type="evidence" value="ECO:0007669"/>
    <property type="project" value="InterPro"/>
</dbReference>
<evidence type="ECO:0000256" key="1">
    <source>
        <dbReference type="ARBA" id="ARBA00004370"/>
    </source>
</evidence>
<evidence type="ECO:0000256" key="4">
    <source>
        <dbReference type="ARBA" id="ARBA00022837"/>
    </source>
</evidence>
<dbReference type="PANTHER" id="PTHR24025:SF31">
    <property type="entry name" value="NEURAL-CADHERIN"/>
    <property type="match status" value="1"/>
</dbReference>
<organism evidence="12 13">
    <name type="scientific">Euroglyphus maynei</name>
    <name type="common">Mayne's house dust mite</name>
    <dbReference type="NCBI Taxonomy" id="6958"/>
    <lineage>
        <taxon>Eukaryota</taxon>
        <taxon>Metazoa</taxon>
        <taxon>Ecdysozoa</taxon>
        <taxon>Arthropoda</taxon>
        <taxon>Chelicerata</taxon>
        <taxon>Arachnida</taxon>
        <taxon>Acari</taxon>
        <taxon>Acariformes</taxon>
        <taxon>Sarcoptiformes</taxon>
        <taxon>Astigmata</taxon>
        <taxon>Psoroptidia</taxon>
        <taxon>Analgoidea</taxon>
        <taxon>Pyroglyphidae</taxon>
        <taxon>Pyroglyphinae</taxon>
        <taxon>Euroglyphus</taxon>
    </lineage>
</organism>
<dbReference type="InterPro" id="IPR002126">
    <property type="entry name" value="Cadherin-like_dom"/>
</dbReference>
<comment type="caution">
    <text evidence="12">The sequence shown here is derived from an EMBL/GenBank/DDBJ whole genome shotgun (WGS) entry which is preliminary data.</text>
</comment>
<evidence type="ECO:0000313" key="12">
    <source>
        <dbReference type="EMBL" id="OTF73011.1"/>
    </source>
</evidence>
<dbReference type="GO" id="GO:0005509">
    <property type="term" value="F:calcium ion binding"/>
    <property type="evidence" value="ECO:0007669"/>
    <property type="project" value="UniProtKB-UniRule"/>
</dbReference>
<dbReference type="Pfam" id="PF00028">
    <property type="entry name" value="Cadherin"/>
    <property type="match status" value="1"/>
</dbReference>
<evidence type="ECO:0000259" key="11">
    <source>
        <dbReference type="PROSITE" id="PS50268"/>
    </source>
</evidence>
<gene>
    <name evidence="12" type="ORF">BLA29_006776</name>
</gene>
<evidence type="ECO:0000256" key="5">
    <source>
        <dbReference type="ARBA" id="ARBA00022889"/>
    </source>
</evidence>
<feature type="compositionally biased region" description="Low complexity" evidence="9">
    <location>
        <begin position="388"/>
        <end position="402"/>
    </location>
</feature>
<evidence type="ECO:0000256" key="2">
    <source>
        <dbReference type="ARBA" id="ARBA00022692"/>
    </source>
</evidence>
<dbReference type="PRINTS" id="PR00205">
    <property type="entry name" value="CADHERIN"/>
</dbReference>
<feature type="transmembrane region" description="Helical" evidence="10">
    <location>
        <begin position="337"/>
        <end position="363"/>
    </location>
</feature>
<keyword evidence="3" id="KW-0677">Repeat</keyword>
<keyword evidence="5" id="KW-0130">Cell adhesion</keyword>
<accession>A0A1Y3AWY3</accession>
<dbReference type="PROSITE" id="PS50268">
    <property type="entry name" value="CADHERIN_2"/>
    <property type="match status" value="2"/>
</dbReference>
<dbReference type="InterPro" id="IPR050971">
    <property type="entry name" value="Cadherin-domain_protein"/>
</dbReference>
<feature type="domain" description="Cadherin" evidence="11">
    <location>
        <begin position="89"/>
        <end position="189"/>
    </location>
</feature>
<feature type="non-terminal residue" evidence="12">
    <location>
        <position position="402"/>
    </location>
</feature>
<protein>
    <submittedName>
        <fullName evidence="12">Protocadherin Fat 1-like protein</fullName>
    </submittedName>
</protein>
<evidence type="ECO:0000256" key="9">
    <source>
        <dbReference type="SAM" id="MobiDB-lite"/>
    </source>
</evidence>
<dbReference type="InterPro" id="IPR015919">
    <property type="entry name" value="Cadherin-like_sf"/>
</dbReference>
<dbReference type="OrthoDB" id="6250271at2759"/>
<keyword evidence="6 10" id="KW-1133">Transmembrane helix</keyword>
<evidence type="ECO:0000256" key="7">
    <source>
        <dbReference type="ARBA" id="ARBA00023136"/>
    </source>
</evidence>
<evidence type="ECO:0000256" key="3">
    <source>
        <dbReference type="ARBA" id="ARBA00022737"/>
    </source>
</evidence>
<dbReference type="SUPFAM" id="SSF49313">
    <property type="entry name" value="Cadherin-like"/>
    <property type="match status" value="3"/>
</dbReference>
<dbReference type="EMBL" id="MUJZ01053539">
    <property type="protein sequence ID" value="OTF73011.1"/>
    <property type="molecule type" value="Genomic_DNA"/>
</dbReference>